<keyword evidence="12" id="KW-1185">Reference proteome</keyword>
<proteinExistence type="predicted"/>
<dbReference type="InterPro" id="IPR043145">
    <property type="entry name" value="Znf_ZZ_sf"/>
</dbReference>
<dbReference type="SUPFAM" id="SSF47473">
    <property type="entry name" value="EF-hand"/>
    <property type="match status" value="1"/>
</dbReference>
<evidence type="ECO:0000256" key="5">
    <source>
        <dbReference type="ARBA" id="ARBA00022837"/>
    </source>
</evidence>
<dbReference type="STRING" id="336963.C4JF85"/>
<dbReference type="Pfam" id="PF00569">
    <property type="entry name" value="ZZ"/>
    <property type="match status" value="1"/>
</dbReference>
<dbReference type="PROSITE" id="PS50222">
    <property type="entry name" value="EF_HAND_2"/>
    <property type="match status" value="2"/>
</dbReference>
<feature type="region of interest" description="Disordered" evidence="7">
    <location>
        <begin position="655"/>
        <end position="710"/>
    </location>
</feature>
<dbReference type="InterPro" id="IPR000433">
    <property type="entry name" value="Znf_ZZ"/>
</dbReference>
<feature type="compositionally biased region" description="Basic residues" evidence="7">
    <location>
        <begin position="47"/>
        <end position="58"/>
    </location>
</feature>
<keyword evidence="2" id="KW-0677">Repeat</keyword>
<evidence type="ECO:0000256" key="4">
    <source>
        <dbReference type="ARBA" id="ARBA00022833"/>
    </source>
</evidence>
<dbReference type="VEuPathDB" id="FungiDB:UREG_02307"/>
<dbReference type="CDD" id="cd14270">
    <property type="entry name" value="UBA"/>
    <property type="match status" value="1"/>
</dbReference>
<dbReference type="Gene3D" id="1.10.238.10">
    <property type="entry name" value="EF-hand"/>
    <property type="match status" value="1"/>
</dbReference>
<gene>
    <name evidence="11" type="ORF">UREG_02307</name>
</gene>
<feature type="domain" description="ZZ-type" evidence="9">
    <location>
        <begin position="273"/>
        <end position="325"/>
    </location>
</feature>
<dbReference type="InterPro" id="IPR018247">
    <property type="entry name" value="EF_Hand_1_Ca_BS"/>
</dbReference>
<dbReference type="Proteomes" id="UP000002058">
    <property type="component" value="Unassembled WGS sequence"/>
</dbReference>
<feature type="region of interest" description="Disordered" evidence="7">
    <location>
        <begin position="536"/>
        <end position="571"/>
    </location>
</feature>
<name>C4JF85_UNCRE</name>
<evidence type="ECO:0000259" key="10">
    <source>
        <dbReference type="PROSITE" id="PS50222"/>
    </source>
</evidence>
<keyword evidence="4" id="KW-0862">Zinc</keyword>
<feature type="compositionally biased region" description="Acidic residues" evidence="7">
    <location>
        <begin position="661"/>
        <end position="672"/>
    </location>
</feature>
<evidence type="ECO:0000256" key="3">
    <source>
        <dbReference type="ARBA" id="ARBA00022771"/>
    </source>
</evidence>
<dbReference type="InParanoid" id="C4JF85"/>
<feature type="region of interest" description="Disordered" evidence="7">
    <location>
        <begin position="828"/>
        <end position="905"/>
    </location>
</feature>
<keyword evidence="3 6" id="KW-0863">Zinc-finger</keyword>
<dbReference type="GO" id="GO:0005509">
    <property type="term" value="F:calcium ion binding"/>
    <property type="evidence" value="ECO:0007669"/>
    <property type="project" value="InterPro"/>
</dbReference>
<dbReference type="RefSeq" id="XP_002542791.1">
    <property type="nucleotide sequence ID" value="XM_002542745.1"/>
</dbReference>
<feature type="region of interest" description="Disordered" evidence="7">
    <location>
        <begin position="42"/>
        <end position="71"/>
    </location>
</feature>
<dbReference type="GO" id="GO:0005829">
    <property type="term" value="C:cytosol"/>
    <property type="evidence" value="ECO:0007669"/>
    <property type="project" value="TreeGrafter"/>
</dbReference>
<evidence type="ECO:0000256" key="8">
    <source>
        <dbReference type="SAM" id="Phobius"/>
    </source>
</evidence>
<evidence type="ECO:0000313" key="11">
    <source>
        <dbReference type="EMBL" id="EEP77458.1"/>
    </source>
</evidence>
<dbReference type="AlphaFoldDB" id="C4JF85"/>
<dbReference type="HOGENOM" id="CLU_009681_0_0_1"/>
<dbReference type="eggNOG" id="KOG0044">
    <property type="taxonomic scope" value="Eukaryota"/>
</dbReference>
<evidence type="ECO:0000256" key="1">
    <source>
        <dbReference type="ARBA" id="ARBA00022723"/>
    </source>
</evidence>
<keyword evidence="8" id="KW-1133">Transmembrane helix</keyword>
<dbReference type="OMA" id="DEWWNDP"/>
<keyword evidence="8" id="KW-0472">Membrane</keyword>
<dbReference type="EMBL" id="CH476615">
    <property type="protein sequence ID" value="EEP77458.1"/>
    <property type="molecule type" value="Genomic_DNA"/>
</dbReference>
<dbReference type="PROSITE" id="PS00018">
    <property type="entry name" value="EF_HAND_1"/>
    <property type="match status" value="2"/>
</dbReference>
<keyword evidence="5" id="KW-0106">Calcium</keyword>
<accession>C4JF85</accession>
<feature type="domain" description="EF-hand" evidence="10">
    <location>
        <begin position="408"/>
        <end position="443"/>
    </location>
</feature>
<feature type="compositionally biased region" description="Polar residues" evidence="7">
    <location>
        <begin position="851"/>
        <end position="860"/>
    </location>
</feature>
<dbReference type="Pfam" id="PF13499">
    <property type="entry name" value="EF-hand_7"/>
    <property type="match status" value="1"/>
</dbReference>
<dbReference type="GO" id="GO:0008270">
    <property type="term" value="F:zinc ion binding"/>
    <property type="evidence" value="ECO:0007669"/>
    <property type="project" value="UniProtKB-KW"/>
</dbReference>
<dbReference type="Gene3D" id="3.30.60.90">
    <property type="match status" value="1"/>
</dbReference>
<dbReference type="KEGG" id="ure:UREG_02307"/>
<dbReference type="GeneID" id="8439120"/>
<dbReference type="SMART" id="SM00291">
    <property type="entry name" value="ZnF_ZZ"/>
    <property type="match status" value="1"/>
</dbReference>
<feature type="compositionally biased region" description="Polar residues" evidence="7">
    <location>
        <begin position="536"/>
        <end position="554"/>
    </location>
</feature>
<dbReference type="OrthoDB" id="2122982at2759"/>
<keyword evidence="8" id="KW-0812">Transmembrane</keyword>
<reference evidence="12" key="1">
    <citation type="journal article" date="2009" name="Genome Res.">
        <title>Comparative genomic analyses of the human fungal pathogens Coccidioides and their relatives.</title>
        <authorList>
            <person name="Sharpton T.J."/>
            <person name="Stajich J.E."/>
            <person name="Rounsley S.D."/>
            <person name="Gardner M.J."/>
            <person name="Wortman J.R."/>
            <person name="Jordar V.S."/>
            <person name="Maiti R."/>
            <person name="Kodira C.D."/>
            <person name="Neafsey D.E."/>
            <person name="Zeng Q."/>
            <person name="Hung C.-Y."/>
            <person name="McMahan C."/>
            <person name="Muszewska A."/>
            <person name="Grynberg M."/>
            <person name="Mandel M.A."/>
            <person name="Kellner E.M."/>
            <person name="Barker B.M."/>
            <person name="Galgiani J.N."/>
            <person name="Orbach M.J."/>
            <person name="Kirkland T.N."/>
            <person name="Cole G.T."/>
            <person name="Henn M.R."/>
            <person name="Birren B.W."/>
            <person name="Taylor J.W."/>
        </authorList>
    </citation>
    <scope>NUCLEOTIDE SEQUENCE [LARGE SCALE GENOMIC DNA]</scope>
    <source>
        <strain evidence="12">UAMH 1704</strain>
    </source>
</reference>
<evidence type="ECO:0000259" key="9">
    <source>
        <dbReference type="PROSITE" id="PS50135"/>
    </source>
</evidence>
<feature type="domain" description="EF-hand" evidence="10">
    <location>
        <begin position="372"/>
        <end position="407"/>
    </location>
</feature>
<dbReference type="SMART" id="SM00054">
    <property type="entry name" value="EFh"/>
    <property type="match status" value="2"/>
</dbReference>
<dbReference type="PANTHER" id="PTHR23055:SF187">
    <property type="entry name" value="EF HAND DOMAIN PROTEIN (AFU_ORTHOLOGUE AFUA_6G07310)"/>
    <property type="match status" value="1"/>
</dbReference>
<dbReference type="GO" id="GO:0016020">
    <property type="term" value="C:membrane"/>
    <property type="evidence" value="ECO:0007669"/>
    <property type="project" value="TreeGrafter"/>
</dbReference>
<dbReference type="InterPro" id="IPR011992">
    <property type="entry name" value="EF-hand-dom_pair"/>
</dbReference>
<keyword evidence="1" id="KW-0479">Metal-binding</keyword>
<evidence type="ECO:0000256" key="2">
    <source>
        <dbReference type="ARBA" id="ARBA00022737"/>
    </source>
</evidence>
<dbReference type="eggNOG" id="KOG1426">
    <property type="taxonomic scope" value="Eukaryota"/>
</dbReference>
<evidence type="ECO:0000256" key="6">
    <source>
        <dbReference type="PROSITE-ProRule" id="PRU00228"/>
    </source>
</evidence>
<evidence type="ECO:0008006" key="13">
    <source>
        <dbReference type="Google" id="ProtNLM"/>
    </source>
</evidence>
<dbReference type="CDD" id="cd00051">
    <property type="entry name" value="EFh"/>
    <property type="match status" value="1"/>
</dbReference>
<dbReference type="SUPFAM" id="SSF57850">
    <property type="entry name" value="RING/U-box"/>
    <property type="match status" value="1"/>
</dbReference>
<evidence type="ECO:0000256" key="7">
    <source>
        <dbReference type="SAM" id="MobiDB-lite"/>
    </source>
</evidence>
<feature type="region of interest" description="Disordered" evidence="7">
    <location>
        <begin position="786"/>
        <end position="811"/>
    </location>
</feature>
<feature type="transmembrane region" description="Helical" evidence="8">
    <location>
        <begin position="16"/>
        <end position="34"/>
    </location>
</feature>
<dbReference type="PANTHER" id="PTHR23055">
    <property type="entry name" value="CALCIUM BINDING PROTEINS"/>
    <property type="match status" value="1"/>
</dbReference>
<dbReference type="PROSITE" id="PS50135">
    <property type="entry name" value="ZF_ZZ_2"/>
    <property type="match status" value="1"/>
</dbReference>
<organism evidence="11 12">
    <name type="scientific">Uncinocarpus reesii (strain UAMH 1704)</name>
    <dbReference type="NCBI Taxonomy" id="336963"/>
    <lineage>
        <taxon>Eukaryota</taxon>
        <taxon>Fungi</taxon>
        <taxon>Dikarya</taxon>
        <taxon>Ascomycota</taxon>
        <taxon>Pezizomycotina</taxon>
        <taxon>Eurotiomycetes</taxon>
        <taxon>Eurotiomycetidae</taxon>
        <taxon>Onygenales</taxon>
        <taxon>Onygenaceae</taxon>
        <taxon>Uncinocarpus</taxon>
    </lineage>
</organism>
<dbReference type="InterPro" id="IPR002048">
    <property type="entry name" value="EF_hand_dom"/>
</dbReference>
<dbReference type="InterPro" id="IPR028846">
    <property type="entry name" value="Recoverin"/>
</dbReference>
<dbReference type="PROSITE" id="PS01357">
    <property type="entry name" value="ZF_ZZ_1"/>
    <property type="match status" value="1"/>
</dbReference>
<dbReference type="CDD" id="cd02340">
    <property type="entry name" value="ZZ_NBR1_like"/>
    <property type="match status" value="1"/>
</dbReference>
<sequence length="905" mass="102905">MLSSRPSRASLGRYRPVLYIATGLAAAYAVLLIHRHFYPSPPPQTGLHRRNAVRRPARRRGDPSSAARNHAEMSISMEAIRRLQQLETETEPYGTFRVEVENGRSYQCSLMPTEFPTDEELQNILDIGIEQAVLMRRMMEDAFLENFFAFEYPPSHHVSALTGEYEWLHDQLLDLGFTERSVVRAIRRFNGDANFGEELRQRRNNGEATSLAISGNTILEAHRDVTENAPDDQSLFSWRDGSDDTAPSREGQNLLNLLYHIAEDQARRDGYIHRGVTCNSCGVMPIQGIRYRCANCIDYDLCETCEAMQSHIKTHLFYKVRIPAPFLDALWDQFRCLANVEWPNDPNKLNMAIDRKTFDRCFVPNTSARPPPPSLIYDRMFSFYDTNGDGLIGFEEFLKGLASFNNKSTHERLKRIFHGYDIDRDGYVERKDFLRIFRAYYTLSREVTRDLVAGMEDEFIENGTLDVILGSQPVSSAFPGTVTSGDPSRTGDGKQMDLHGDMEIVDNQGVLRDDGEDECDRHVVIGDAAVRNTFSTSQSGWLQPSPQLRPSSFHGNDVHDEDNDRNDASSEFSAEYGEYPHPEVVQPRDIVNALGAYVPYEEVMDHLDRVRIGTCVMERLNSETEDHIENVRNAGIEERWRRRRFYIDVEDGATVPSCYHDEDEDALEDTDETESHVPSPRSRSSSKVRFQDDVTDNECETRSNLSTSSRSIPIGERWGGYEIPEAERDVGKEILYQVTQQGLNELLDTIFKPKEDLIMEAYRTRAERKRWAKEIDEFALAQLKRPWTGSDKPHSGPAAEGTGAKVDEVPSQEDGLGEFFMGYSAVPEDHERSDSPQVTEILPTDFVFYTGPQNRPNGTETEPFPLAPENMPFEVEEKEDSDDGRASPAPDPHPPAIQTRLSRFS</sequence>
<dbReference type="PRINTS" id="PR00450">
    <property type="entry name" value="RECOVERIN"/>
</dbReference>
<evidence type="ECO:0000313" key="12">
    <source>
        <dbReference type="Proteomes" id="UP000002058"/>
    </source>
</evidence>
<protein>
    <recommendedName>
        <fullName evidence="13">EF hand domain protein</fullName>
    </recommendedName>
</protein>